<organism evidence="3">
    <name type="scientific">Volvox carteri f. nagariensis</name>
    <dbReference type="NCBI Taxonomy" id="3068"/>
    <lineage>
        <taxon>Eukaryota</taxon>
        <taxon>Viridiplantae</taxon>
        <taxon>Chlorophyta</taxon>
        <taxon>core chlorophytes</taxon>
        <taxon>Chlorophyceae</taxon>
        <taxon>CS clade</taxon>
        <taxon>Chlamydomonadales</taxon>
        <taxon>Volvocaceae</taxon>
        <taxon>Volvox</taxon>
    </lineage>
</organism>
<accession>D8TWJ8</accession>
<proteinExistence type="predicted"/>
<dbReference type="GO" id="GO:1901259">
    <property type="term" value="P:chloroplast rRNA processing"/>
    <property type="evidence" value="ECO:0007669"/>
    <property type="project" value="TreeGrafter"/>
</dbReference>
<name>D8TWJ8_VOLCA</name>
<dbReference type="PANTHER" id="PTHR21228:SF40">
    <property type="entry name" value="LD45607P"/>
    <property type="match status" value="1"/>
</dbReference>
<evidence type="ECO:0000313" key="3">
    <source>
        <dbReference type="Proteomes" id="UP000001058"/>
    </source>
</evidence>
<dbReference type="AlphaFoldDB" id="D8TWJ8"/>
<feature type="region of interest" description="Disordered" evidence="1">
    <location>
        <begin position="57"/>
        <end position="91"/>
    </location>
</feature>
<keyword evidence="3" id="KW-1185">Reference proteome</keyword>
<dbReference type="GO" id="GO:0009507">
    <property type="term" value="C:chloroplast"/>
    <property type="evidence" value="ECO:0007669"/>
    <property type="project" value="GOC"/>
</dbReference>
<feature type="region of interest" description="Disordered" evidence="1">
    <location>
        <begin position="365"/>
        <end position="392"/>
    </location>
</feature>
<feature type="compositionally biased region" description="Low complexity" evidence="1">
    <location>
        <begin position="1096"/>
        <end position="1112"/>
    </location>
</feature>
<dbReference type="PANTHER" id="PTHR21228">
    <property type="entry name" value="FAST LEU-RICH DOMAIN-CONTAINING"/>
    <property type="match status" value="1"/>
</dbReference>
<feature type="compositionally biased region" description="Polar residues" evidence="1">
    <location>
        <begin position="491"/>
        <end position="501"/>
    </location>
</feature>
<dbReference type="Proteomes" id="UP000001058">
    <property type="component" value="Unassembled WGS sequence"/>
</dbReference>
<feature type="compositionally biased region" description="Basic and acidic residues" evidence="1">
    <location>
        <begin position="1085"/>
        <end position="1094"/>
    </location>
</feature>
<dbReference type="GO" id="GO:0000963">
    <property type="term" value="P:mitochondrial RNA processing"/>
    <property type="evidence" value="ECO:0007669"/>
    <property type="project" value="TreeGrafter"/>
</dbReference>
<protein>
    <recommendedName>
        <fullName evidence="4">RAP domain-containing protein</fullName>
    </recommendedName>
</protein>
<gene>
    <name evidence="2" type="ORF">VOLCADRAFT_91246</name>
</gene>
<dbReference type="GeneID" id="9618015"/>
<dbReference type="GO" id="GO:0035770">
    <property type="term" value="C:ribonucleoprotein granule"/>
    <property type="evidence" value="ECO:0007669"/>
    <property type="project" value="TreeGrafter"/>
</dbReference>
<dbReference type="GO" id="GO:0003723">
    <property type="term" value="F:RNA binding"/>
    <property type="evidence" value="ECO:0007669"/>
    <property type="project" value="TreeGrafter"/>
</dbReference>
<dbReference type="OrthoDB" id="551846at2759"/>
<feature type="compositionally biased region" description="Low complexity" evidence="1">
    <location>
        <begin position="1068"/>
        <end position="1081"/>
    </location>
</feature>
<feature type="region of interest" description="Disordered" evidence="1">
    <location>
        <begin position="1009"/>
        <end position="1028"/>
    </location>
</feature>
<sequence length="1196" mass="124772">MGRRLHTKRADPEWDGCRLAELRPTSHPCDGGDYASNQTICKALYAAALLAREFSKATRPPDRQGIGFNGSIAPTGQGHDRPHPPAHPSPQPTCCWSALLPPARALAAACVPRLGSFNMQDMSSAWHQEQTQKHQKQNHGHEQRTTSRPQELQQQQQEEEDEERGDGSVGRRAFLPPEGLLAGLAAAAARQMRTPEECSTQGVANMLWGACRLRYADERMLAGAVALMTPQAGLGVGWVAGRVRVLVSADPRAFATCVWALASLRYPKGAELMAAASRPVAAHIRSFDDQSLSNLLWAYGTLGVAAPRLFAAAADEVARRADRVSHQFLANCMWAFATVNHLQPQMMAAVAEALTTRRRNCYAGMEEKDKEGEGEKAERAEKRPARGSGRGDAMAEAALAERLAAYEGRPTQTIGNLAWSFAALGARHDPLINALARRAAVAASALNAQELSNVLYGIARLTPYMADTQPDVLEALMREVDRRLELACPNKPTSHQNNKNGSFYHPKGGPNRNRTSPCAQLAPPPGQPRADKDIISTSPSPSLSPSTLPPSGQSSSINAGAAHLLLTPRDLAMVAWSLAILKPGSLTLIRVLAAAVAAATASAGTATASLTTSTSVTERDATPSVTAVATGVGGGNGHYGGSKLEEELDAQPYNLFGLVQLYGANYAACLAAAAAVPASPDGSDVVGRDLQQLQVQELLLLPSVTEDGGDGAGGSNGGGVGALVRAAAAVMRQAQRAAEAIGGEPIVVGRGGTGAVVAATDVAATTPAVAAATGEGKGGEAATPPPPKVMGEKRGTAESIAGAATGSEREREKIVLFGPLGACPAFFRACRDAWFLNTASTKPSELQAEVVAILRNRGGGDAGEVRRRVVAVAEEALSPDRMLRVDLLVQYGECLVLLEVDGPSHFAVELCGEGYAEGRGGGSGEEEGYSGSDDAGVDGDDSQVEASCREDADTDGAALSAAGRGRGRQQRDAAPRQQHPRGRRRGRLLRRLGDTLLRDRFLAASLGPTTATTGVSRDRETAEAAGSAFTTQCTAADPWVIRGLLEQLSSRPSGPSQAAGRGHEANGEEAIGSGSASSIGNVNERSVRDCEGNRRGAGVVTDGGDSSGGITAANIRRTDASETHGGGGVSWTSLNAAATSSVCASATGGDEDSVFSVSFATLDFSEWNVATGGAREKWSKCLEPLLARVCTTKTSN</sequence>
<dbReference type="EMBL" id="GL378341">
    <property type="protein sequence ID" value="EFJ48059.1"/>
    <property type="molecule type" value="Genomic_DNA"/>
</dbReference>
<dbReference type="KEGG" id="vcn:VOLCADRAFT_91246"/>
<feature type="compositionally biased region" description="Basic and acidic residues" evidence="1">
    <location>
        <begin position="365"/>
        <end position="384"/>
    </location>
</feature>
<dbReference type="InterPro" id="IPR050870">
    <property type="entry name" value="FAST_kinase"/>
</dbReference>
<evidence type="ECO:0008006" key="4">
    <source>
        <dbReference type="Google" id="ProtNLM"/>
    </source>
</evidence>
<evidence type="ECO:0000256" key="1">
    <source>
        <dbReference type="SAM" id="MobiDB-lite"/>
    </source>
</evidence>
<feature type="region of interest" description="Disordered" evidence="1">
    <location>
        <begin position="123"/>
        <end position="172"/>
    </location>
</feature>
<feature type="region of interest" description="Disordered" evidence="1">
    <location>
        <begin position="1049"/>
        <end position="1126"/>
    </location>
</feature>
<feature type="compositionally biased region" description="Basic residues" evidence="1">
    <location>
        <begin position="978"/>
        <end position="989"/>
    </location>
</feature>
<feature type="compositionally biased region" description="Low complexity" evidence="1">
    <location>
        <begin position="536"/>
        <end position="555"/>
    </location>
</feature>
<dbReference type="InParanoid" id="D8TWJ8"/>
<dbReference type="GO" id="GO:0044528">
    <property type="term" value="P:regulation of mitochondrial mRNA stability"/>
    <property type="evidence" value="ECO:0007669"/>
    <property type="project" value="TreeGrafter"/>
</dbReference>
<reference evidence="2 3" key="1">
    <citation type="journal article" date="2010" name="Science">
        <title>Genomic analysis of organismal complexity in the multicellular green alga Volvox carteri.</title>
        <authorList>
            <person name="Prochnik S.E."/>
            <person name="Umen J."/>
            <person name="Nedelcu A.M."/>
            <person name="Hallmann A."/>
            <person name="Miller S.M."/>
            <person name="Nishii I."/>
            <person name="Ferris P."/>
            <person name="Kuo A."/>
            <person name="Mitros T."/>
            <person name="Fritz-Laylin L.K."/>
            <person name="Hellsten U."/>
            <person name="Chapman J."/>
            <person name="Simakov O."/>
            <person name="Rensing S.A."/>
            <person name="Terry A."/>
            <person name="Pangilinan J."/>
            <person name="Kapitonov V."/>
            <person name="Jurka J."/>
            <person name="Salamov A."/>
            <person name="Shapiro H."/>
            <person name="Schmutz J."/>
            <person name="Grimwood J."/>
            <person name="Lindquist E."/>
            <person name="Lucas S."/>
            <person name="Grigoriev I.V."/>
            <person name="Schmitt R."/>
            <person name="Kirk D."/>
            <person name="Rokhsar D.S."/>
        </authorList>
    </citation>
    <scope>NUCLEOTIDE SEQUENCE [LARGE SCALE GENOMIC DNA]</scope>
    <source>
        <strain evidence="3">f. Nagariensis / Eve</strain>
    </source>
</reference>
<feature type="region of interest" description="Disordered" evidence="1">
    <location>
        <begin position="771"/>
        <end position="793"/>
    </location>
</feature>
<feature type="region of interest" description="Disordered" evidence="1">
    <location>
        <begin position="918"/>
        <end position="989"/>
    </location>
</feature>
<evidence type="ECO:0000313" key="2">
    <source>
        <dbReference type="EMBL" id="EFJ48059.1"/>
    </source>
</evidence>
<dbReference type="RefSeq" id="XP_002950744.1">
    <property type="nucleotide sequence ID" value="XM_002950698.1"/>
</dbReference>
<feature type="region of interest" description="Disordered" evidence="1">
    <location>
        <begin position="488"/>
        <end position="555"/>
    </location>
</feature>
<dbReference type="GO" id="GO:0005759">
    <property type="term" value="C:mitochondrial matrix"/>
    <property type="evidence" value="ECO:0007669"/>
    <property type="project" value="TreeGrafter"/>
</dbReference>